<dbReference type="AlphaFoldDB" id="A0A0A5GIS4"/>
<evidence type="ECO:0000313" key="1">
    <source>
        <dbReference type="EMBL" id="KGX91025.1"/>
    </source>
</evidence>
<reference evidence="1 2" key="1">
    <citation type="submission" date="2013-08" db="EMBL/GenBank/DDBJ databases">
        <authorList>
            <person name="Huang J."/>
            <person name="Wang G."/>
        </authorList>
    </citation>
    <scope>NUCLEOTIDE SEQUENCE [LARGE SCALE GENOMIC DNA]</scope>
    <source>
        <strain evidence="1 2">BH030004</strain>
    </source>
</reference>
<dbReference type="Proteomes" id="UP000030403">
    <property type="component" value="Unassembled WGS sequence"/>
</dbReference>
<evidence type="ECO:0000313" key="2">
    <source>
        <dbReference type="Proteomes" id="UP000030403"/>
    </source>
</evidence>
<dbReference type="EMBL" id="AVPF01000004">
    <property type="protein sequence ID" value="KGX91025.1"/>
    <property type="molecule type" value="Genomic_DNA"/>
</dbReference>
<gene>
    <name evidence="1" type="ORF">N783_13375</name>
</gene>
<comment type="caution">
    <text evidence="1">The sequence shown here is derived from an EMBL/GenBank/DDBJ whole genome shotgun (WGS) entry which is preliminary data.</text>
</comment>
<organism evidence="1 2">
    <name type="scientific">Pontibacillus marinus BH030004 = DSM 16465</name>
    <dbReference type="NCBI Taxonomy" id="1385511"/>
    <lineage>
        <taxon>Bacteria</taxon>
        <taxon>Bacillati</taxon>
        <taxon>Bacillota</taxon>
        <taxon>Bacilli</taxon>
        <taxon>Bacillales</taxon>
        <taxon>Bacillaceae</taxon>
        <taxon>Pontibacillus</taxon>
    </lineage>
</organism>
<keyword evidence="2" id="KW-1185">Reference proteome</keyword>
<protein>
    <submittedName>
        <fullName evidence="1">Uncharacterized protein</fullName>
    </submittedName>
</protein>
<accession>A0A0A5GIS4</accession>
<name>A0A0A5GIS4_9BACI</name>
<proteinExistence type="predicted"/>
<sequence length="66" mass="7468">MGIPPPFIRKVYSSVMSSSSAQQRMDFPRLRAISQHRFAKAHRVSFIALRAQSSPFAAKRALALFF</sequence>